<name>A0ABT3KJ58_9GAMM</name>
<gene>
    <name evidence="4" type="ORF">ONZ52_17290</name>
</gene>
<dbReference type="InterPro" id="IPR028081">
    <property type="entry name" value="Leu-bd"/>
</dbReference>
<dbReference type="SUPFAM" id="SSF53822">
    <property type="entry name" value="Periplasmic binding protein-like I"/>
    <property type="match status" value="1"/>
</dbReference>
<keyword evidence="2" id="KW-0732">Signal</keyword>
<evidence type="ECO:0000256" key="2">
    <source>
        <dbReference type="ARBA" id="ARBA00022729"/>
    </source>
</evidence>
<keyword evidence="5" id="KW-1185">Reference proteome</keyword>
<evidence type="ECO:0000313" key="5">
    <source>
        <dbReference type="Proteomes" id="UP001431181"/>
    </source>
</evidence>
<dbReference type="Gene3D" id="3.40.50.2300">
    <property type="match status" value="2"/>
</dbReference>
<dbReference type="InterPro" id="IPR028082">
    <property type="entry name" value="Peripla_BP_I"/>
</dbReference>
<dbReference type="EMBL" id="JAPEUL010000009">
    <property type="protein sequence ID" value="MCW4630591.1"/>
    <property type="molecule type" value="Genomic_DNA"/>
</dbReference>
<comment type="similarity">
    <text evidence="1">Belongs to the leucine-binding protein family.</text>
</comment>
<reference evidence="4" key="1">
    <citation type="submission" date="2022-11" db="EMBL/GenBank/DDBJ databases">
        <title>Marinomonas sp. nov., isolated from marine algae.</title>
        <authorList>
            <person name="Choi D.G."/>
            <person name="Kim J.M."/>
            <person name="Lee J.K."/>
            <person name="Baek J.H."/>
            <person name="Jeon C.O."/>
        </authorList>
    </citation>
    <scope>NUCLEOTIDE SEQUENCE</scope>
    <source>
        <strain evidence="4">KJ51-3</strain>
    </source>
</reference>
<sequence>MIRFHQIIVPFLVGIMTLCGSIYSHSAQTITLGMSSAFSGDNASMGEDFLAGAQAGFARFHNRTGHTIELTTLDDAYDPRQTAPNTRRLIKEEKVTALFGNLGTPTVAVSAPIATETKTLLFAPVTGSSIIRPKTPDRYIINYRASYEEEITAAFDALMKKYLLKESDIALFNQKDMFGNTSKNHLTKLMQKYGIQHQEGLFQMEYSRNTLAVEHAVADLLIRHPTPKVIFIVGSAAPSAKFIRLTRQYGLDPLFIGISFMSSRLFIEELQDVPAKIIISQVVPHFEEKSLPIIVDFHQDMTRFSPQNPLTPLSLEGYIAARIFTTALLNTEHINHETIIDALESLNQFDIGLGVPLTLSPAEHQASHSIWLTQLKDGKLIPIPFTKVPTLYLSDIMPLDATGKAQ</sequence>
<dbReference type="RefSeq" id="WP_265219934.1">
    <property type="nucleotide sequence ID" value="NZ_JAPEUL010000009.1"/>
</dbReference>
<protein>
    <submittedName>
        <fullName evidence="4">ABC transporter substrate-binding protein</fullName>
    </submittedName>
</protein>
<evidence type="ECO:0000256" key="1">
    <source>
        <dbReference type="ARBA" id="ARBA00010062"/>
    </source>
</evidence>
<evidence type="ECO:0000259" key="3">
    <source>
        <dbReference type="Pfam" id="PF13458"/>
    </source>
</evidence>
<accession>A0ABT3KJ58</accession>
<proteinExistence type="inferred from homology"/>
<dbReference type="PANTHER" id="PTHR47235">
    <property type="entry name" value="BLR6548 PROTEIN"/>
    <property type="match status" value="1"/>
</dbReference>
<feature type="domain" description="Leucine-binding protein" evidence="3">
    <location>
        <begin position="29"/>
        <end position="378"/>
    </location>
</feature>
<dbReference type="PANTHER" id="PTHR47235:SF1">
    <property type="entry name" value="BLR6548 PROTEIN"/>
    <property type="match status" value="1"/>
</dbReference>
<dbReference type="Proteomes" id="UP001431181">
    <property type="component" value="Unassembled WGS sequence"/>
</dbReference>
<dbReference type="CDD" id="cd19978">
    <property type="entry name" value="PBP1_ABC_ligand_binding-like"/>
    <property type="match status" value="1"/>
</dbReference>
<dbReference type="Pfam" id="PF13458">
    <property type="entry name" value="Peripla_BP_6"/>
    <property type="match status" value="1"/>
</dbReference>
<comment type="caution">
    <text evidence="4">The sequence shown here is derived from an EMBL/GenBank/DDBJ whole genome shotgun (WGS) entry which is preliminary data.</text>
</comment>
<organism evidence="4 5">
    <name type="scientific">Marinomonas rhodophyticola</name>
    <dbReference type="NCBI Taxonomy" id="2992803"/>
    <lineage>
        <taxon>Bacteria</taxon>
        <taxon>Pseudomonadati</taxon>
        <taxon>Pseudomonadota</taxon>
        <taxon>Gammaproteobacteria</taxon>
        <taxon>Oceanospirillales</taxon>
        <taxon>Oceanospirillaceae</taxon>
        <taxon>Marinomonas</taxon>
    </lineage>
</organism>
<evidence type="ECO:0000313" key="4">
    <source>
        <dbReference type="EMBL" id="MCW4630591.1"/>
    </source>
</evidence>